<keyword evidence="3" id="KW-0732">Signal</keyword>
<reference evidence="5 6" key="1">
    <citation type="submission" date="2018-03" db="EMBL/GenBank/DDBJ databases">
        <title>Genomic Encyclopedia of Archaeal and Bacterial Type Strains, Phase II (KMG-II): from individual species to whole genera.</title>
        <authorList>
            <person name="Goeker M."/>
        </authorList>
    </citation>
    <scope>NUCLEOTIDE SEQUENCE [LARGE SCALE GENOMIC DNA]</scope>
    <source>
        <strain evidence="5 6">DSM 100346</strain>
    </source>
</reference>
<feature type="domain" description="Dystroglycan-type cadherin-like" evidence="4">
    <location>
        <begin position="667"/>
        <end position="756"/>
    </location>
</feature>
<dbReference type="InterPro" id="IPR013529">
    <property type="entry name" value="Glyco_hydro_42_N"/>
</dbReference>
<evidence type="ECO:0000256" key="1">
    <source>
        <dbReference type="ARBA" id="ARBA00022801"/>
    </source>
</evidence>
<evidence type="ECO:0000313" key="6">
    <source>
        <dbReference type="Proteomes" id="UP000245880"/>
    </source>
</evidence>
<keyword evidence="1" id="KW-0378">Hydrolase</keyword>
<dbReference type="InterPro" id="IPR006644">
    <property type="entry name" value="Cadg"/>
</dbReference>
<protein>
    <submittedName>
        <fullName evidence="5">Putative secreted protein (Por secretion system target)</fullName>
    </submittedName>
</protein>
<dbReference type="Pfam" id="PF18962">
    <property type="entry name" value="Por_Secre_tail"/>
    <property type="match status" value="1"/>
</dbReference>
<feature type="domain" description="Dystroglycan-type cadherin-like" evidence="4">
    <location>
        <begin position="479"/>
        <end position="569"/>
    </location>
</feature>
<dbReference type="Gene3D" id="3.20.20.80">
    <property type="entry name" value="Glycosidases"/>
    <property type="match status" value="1"/>
</dbReference>
<name>A0A316AHC2_9BACT</name>
<evidence type="ECO:0000256" key="2">
    <source>
        <dbReference type="ARBA" id="ARBA00023295"/>
    </source>
</evidence>
<keyword evidence="2" id="KW-0326">Glycosidase</keyword>
<dbReference type="Pfam" id="PF02449">
    <property type="entry name" value="Glyco_hydro_42"/>
    <property type="match status" value="1"/>
</dbReference>
<comment type="caution">
    <text evidence="5">The sequence shown here is derived from an EMBL/GenBank/DDBJ whole genome shotgun (WGS) entry which is preliminary data.</text>
</comment>
<dbReference type="OrthoDB" id="900954at2"/>
<dbReference type="SUPFAM" id="SSF49313">
    <property type="entry name" value="Cadherin-like"/>
    <property type="match status" value="3"/>
</dbReference>
<keyword evidence="6" id="KW-1185">Reference proteome</keyword>
<dbReference type="GO" id="GO:0005975">
    <property type="term" value="P:carbohydrate metabolic process"/>
    <property type="evidence" value="ECO:0007669"/>
    <property type="project" value="InterPro"/>
</dbReference>
<dbReference type="InterPro" id="IPR017853">
    <property type="entry name" value="GH"/>
</dbReference>
<organism evidence="5 6">
    <name type="scientific">Dyadobacter jejuensis</name>
    <dbReference type="NCBI Taxonomy" id="1082580"/>
    <lineage>
        <taxon>Bacteria</taxon>
        <taxon>Pseudomonadati</taxon>
        <taxon>Bacteroidota</taxon>
        <taxon>Cytophagia</taxon>
        <taxon>Cytophagales</taxon>
        <taxon>Spirosomataceae</taxon>
        <taxon>Dyadobacter</taxon>
    </lineage>
</organism>
<dbReference type="EMBL" id="QGDT01000009">
    <property type="protein sequence ID" value="PWJ57031.1"/>
    <property type="molecule type" value="Genomic_DNA"/>
</dbReference>
<dbReference type="AlphaFoldDB" id="A0A316AHC2"/>
<accession>A0A316AHC2</accession>
<dbReference type="Gene3D" id="2.60.40.10">
    <property type="entry name" value="Immunoglobulins"/>
    <property type="match status" value="3"/>
</dbReference>
<dbReference type="Proteomes" id="UP000245880">
    <property type="component" value="Unassembled WGS sequence"/>
</dbReference>
<dbReference type="GO" id="GO:0009341">
    <property type="term" value="C:beta-galactosidase complex"/>
    <property type="evidence" value="ECO:0007669"/>
    <property type="project" value="InterPro"/>
</dbReference>
<feature type="chain" id="PRO_5016277843" evidence="3">
    <location>
        <begin position="29"/>
        <end position="956"/>
    </location>
</feature>
<dbReference type="InterPro" id="IPR015919">
    <property type="entry name" value="Cadherin-like_sf"/>
</dbReference>
<evidence type="ECO:0000256" key="3">
    <source>
        <dbReference type="SAM" id="SignalP"/>
    </source>
</evidence>
<sequence length="956" mass="108337">MNQLYRSIHHIVAALLLLSLGLSTGVQGQSASTEADNQRYLALLLLNLPIEKGPELELIRTAHNYGLNAVYIAIPWDKVYQQSPTETPKWEKFDEQIQLATSLGMKVALRIHLGRHSTRINGFWEESDSQWSQFDTPLLGGYQDTAFGFDNQPIVNKGLAFIKEVTNRYKYLQTEQKLLFISVTNTPTQEGEYYSTILKDGKEVPTVYDYSPSMHKGFQEWLKTNYKKIERMNFLWGTHYKSFDEAHAPSTPWEPDQAFRQRFGKDWYIYRHLVFKKYVEQTVDAIKSVDANIKVISDYGSVFDGASLRRGTLAYMDLNEKTDGIKVNDDLVSFDHRWSVDILKSASPSNYLIANELFVNEFLDNTIHQKQIDENFAHGAKVVAALISTTKTLQRSEPYLRAAAANWLNKPMPPIVYTDSVGYRLSDAVEKKGAQNVIYQAWAQKAYADPNNPRPIKVVLNEDLLQPSYWDDASNYPPYILRPIPMQIVAVNKDFSYKLPTDTFSDVDGTIAKMVASGLPAWLKFENGTLWGKPTTLGDFRIKVTGTDDEGGSTEAFFTIRVDTQENANRPPTVNSNFSNQTIAINEAFSLPIPEDAFIDVDGKITKIEAFDLPNWLKYENRVLSGTPTSLGESRIFLKAYDDLNAFVETYFTIKVVEPQFLNQPPYASSPFPVKYVSVNYPFEYVLPNVFGDNDGYISSISIQNRPSWLDLSLNVLSGTPTEEGEYRLIIRAYDNGGAYVEIPLILIVEIPRLRFELVRGGRAIDQSIIRKLEGDNVIPYDQMPPLINIYAYGNFDYDRVNFDLTGPFHYSSSTNKFPYALYDNESGFPPMAGRYTLTVKATSRDSTVVSNSIQFSISKGDSLDIVGDIPAWDFYPNPVTDVLNIRLPNDKNNLLIEYALVTSSGKIIPVPKEYVTTADNLSNIALYKMFLPAGIYLVRLSSEGQLLKQYRIFKK</sequence>
<feature type="signal peptide" evidence="3">
    <location>
        <begin position="1"/>
        <end position="28"/>
    </location>
</feature>
<dbReference type="NCBIfam" id="TIGR04183">
    <property type="entry name" value="Por_Secre_tail"/>
    <property type="match status" value="1"/>
</dbReference>
<dbReference type="RefSeq" id="WP_109675921.1">
    <property type="nucleotide sequence ID" value="NZ_QGDT01000009.1"/>
</dbReference>
<dbReference type="SUPFAM" id="SSF51445">
    <property type="entry name" value="(Trans)glycosidases"/>
    <property type="match status" value="1"/>
</dbReference>
<dbReference type="Pfam" id="PF05345">
    <property type="entry name" value="He_PIG"/>
    <property type="match status" value="2"/>
</dbReference>
<dbReference type="SMART" id="SM00736">
    <property type="entry name" value="CADG"/>
    <property type="match status" value="3"/>
</dbReference>
<dbReference type="InterPro" id="IPR026444">
    <property type="entry name" value="Secre_tail"/>
</dbReference>
<dbReference type="GO" id="GO:0005509">
    <property type="term" value="F:calcium ion binding"/>
    <property type="evidence" value="ECO:0007669"/>
    <property type="project" value="InterPro"/>
</dbReference>
<feature type="domain" description="Dystroglycan-type cadherin-like" evidence="4">
    <location>
        <begin position="573"/>
        <end position="663"/>
    </location>
</feature>
<evidence type="ECO:0000259" key="4">
    <source>
        <dbReference type="SMART" id="SM00736"/>
    </source>
</evidence>
<dbReference type="InterPro" id="IPR013783">
    <property type="entry name" value="Ig-like_fold"/>
</dbReference>
<dbReference type="GO" id="GO:0004565">
    <property type="term" value="F:beta-galactosidase activity"/>
    <property type="evidence" value="ECO:0007669"/>
    <property type="project" value="InterPro"/>
</dbReference>
<dbReference type="GO" id="GO:0016020">
    <property type="term" value="C:membrane"/>
    <property type="evidence" value="ECO:0007669"/>
    <property type="project" value="InterPro"/>
</dbReference>
<gene>
    <name evidence="5" type="ORF">CLV98_109140</name>
</gene>
<evidence type="ECO:0000313" key="5">
    <source>
        <dbReference type="EMBL" id="PWJ57031.1"/>
    </source>
</evidence>
<proteinExistence type="predicted"/>